<keyword evidence="1" id="KW-0812">Transmembrane</keyword>
<keyword evidence="1" id="KW-0472">Membrane</keyword>
<evidence type="ECO:0000313" key="2">
    <source>
        <dbReference type="EMBL" id="AXM99520.1"/>
    </source>
</evidence>
<organism evidence="2 3">
    <name type="scientific">Acetobacter pomorum</name>
    <dbReference type="NCBI Taxonomy" id="65959"/>
    <lineage>
        <taxon>Bacteria</taxon>
        <taxon>Pseudomonadati</taxon>
        <taxon>Pseudomonadota</taxon>
        <taxon>Alphaproteobacteria</taxon>
        <taxon>Acetobacterales</taxon>
        <taxon>Acetobacteraceae</taxon>
        <taxon>Acetobacter</taxon>
    </lineage>
</organism>
<feature type="transmembrane region" description="Helical" evidence="1">
    <location>
        <begin position="15"/>
        <end position="39"/>
    </location>
</feature>
<dbReference type="AlphaFoldDB" id="A0AAN1PG01"/>
<dbReference type="EMBL" id="CP023189">
    <property type="protein sequence ID" value="AXM99520.1"/>
    <property type="molecule type" value="Genomic_DNA"/>
</dbReference>
<reference evidence="2 3" key="1">
    <citation type="submission" date="2017-09" db="EMBL/GenBank/DDBJ databases">
        <authorList>
            <person name="Kim K.H."/>
            <person name="Chun B.H."/>
            <person name="Han G.S."/>
            <person name="Hyun S.G."/>
            <person name="Jeon C.O."/>
        </authorList>
    </citation>
    <scope>NUCLEOTIDE SEQUENCE [LARGE SCALE GENOMIC DNA]</scope>
    <source>
        <strain evidence="2 3">SH</strain>
    </source>
</reference>
<protein>
    <submittedName>
        <fullName evidence="2">Uncharacterized protein</fullName>
    </submittedName>
</protein>
<proteinExistence type="predicted"/>
<sequence>MTGPFLIDHGIPLNAVGIFNGIGGVVSGLCGTIAGGVMVSRAGAKNAMYMIAICHTVLLAVIFFSIKLHFLSISIIFSLFVCEATLMASRLRTY</sequence>
<dbReference type="Proteomes" id="UP000256572">
    <property type="component" value="Chromosome"/>
</dbReference>
<evidence type="ECO:0000256" key="1">
    <source>
        <dbReference type="SAM" id="Phobius"/>
    </source>
</evidence>
<name>A0AAN1PG01_9PROT</name>
<evidence type="ECO:0000313" key="3">
    <source>
        <dbReference type="Proteomes" id="UP000256572"/>
    </source>
</evidence>
<gene>
    <name evidence="2" type="ORF">CJF59_02230</name>
</gene>
<accession>A0AAN1PG01</accession>
<reference evidence="2 3" key="2">
    <citation type="submission" date="2018-08" db="EMBL/GenBank/DDBJ databases">
        <title>Acetobacter oryzifermentans sp. nov., isolated from Korea traditional vinegar and reclassification of Acetobacter pasteurianus subsp. ascendens (Henneberg 1898) as Acetobacter ascendens comb. nov.</title>
        <authorList>
            <person name="Cho G.Y."/>
            <person name="Lee S.H."/>
        </authorList>
    </citation>
    <scope>NUCLEOTIDE SEQUENCE [LARGE SCALE GENOMIC DNA]</scope>
    <source>
        <strain evidence="2 3">SH</strain>
    </source>
</reference>
<keyword evidence="1" id="KW-1133">Transmembrane helix</keyword>